<dbReference type="PANTHER" id="PTHR43877:SF2">
    <property type="entry name" value="AMINOALKYLPHOSPHONATE N-ACETYLTRANSFERASE-RELATED"/>
    <property type="match status" value="1"/>
</dbReference>
<dbReference type="InterPro" id="IPR016181">
    <property type="entry name" value="Acyl_CoA_acyltransferase"/>
</dbReference>
<keyword evidence="2" id="KW-0012">Acyltransferase</keyword>
<dbReference type="PANTHER" id="PTHR43877">
    <property type="entry name" value="AMINOALKYLPHOSPHONATE N-ACETYLTRANSFERASE-RELATED-RELATED"/>
    <property type="match status" value="1"/>
</dbReference>
<dbReference type="Gene3D" id="3.40.630.30">
    <property type="match status" value="1"/>
</dbReference>
<dbReference type="PROSITE" id="PS51186">
    <property type="entry name" value="GNAT"/>
    <property type="match status" value="1"/>
</dbReference>
<feature type="region of interest" description="Disordered" evidence="3">
    <location>
        <begin position="150"/>
        <end position="176"/>
    </location>
</feature>
<evidence type="ECO:0000313" key="5">
    <source>
        <dbReference type="EMBL" id="MDH5822801.1"/>
    </source>
</evidence>
<evidence type="ECO:0000256" key="3">
    <source>
        <dbReference type="SAM" id="MobiDB-lite"/>
    </source>
</evidence>
<name>A0ABT6J7K9_9GAMM</name>
<dbReference type="SUPFAM" id="SSF55729">
    <property type="entry name" value="Acyl-CoA N-acyltransferases (Nat)"/>
    <property type="match status" value="1"/>
</dbReference>
<keyword evidence="6" id="KW-1185">Reference proteome</keyword>
<comment type="caution">
    <text evidence="5">The sequence shown here is derived from an EMBL/GenBank/DDBJ whole genome shotgun (WGS) entry which is preliminary data.</text>
</comment>
<evidence type="ECO:0000313" key="6">
    <source>
        <dbReference type="Proteomes" id="UP001156940"/>
    </source>
</evidence>
<dbReference type="Proteomes" id="UP001156940">
    <property type="component" value="Unassembled WGS sequence"/>
</dbReference>
<proteinExistence type="predicted"/>
<evidence type="ECO:0000256" key="2">
    <source>
        <dbReference type="ARBA" id="ARBA00023315"/>
    </source>
</evidence>
<reference evidence="5 6" key="1">
    <citation type="submission" date="2023-04" db="EMBL/GenBank/DDBJ databases">
        <title>Luteimonas endophyticus RD2P54.</title>
        <authorList>
            <person name="Sun J.-Q."/>
        </authorList>
    </citation>
    <scope>NUCLEOTIDE SEQUENCE [LARGE SCALE GENOMIC DNA]</scope>
    <source>
        <strain evidence="5 6">RD2P54</strain>
    </source>
</reference>
<dbReference type="RefSeq" id="WP_280573790.1">
    <property type="nucleotide sequence ID" value="NZ_JARXRM010000027.1"/>
</dbReference>
<dbReference type="Pfam" id="PF00583">
    <property type="entry name" value="Acetyltransf_1"/>
    <property type="match status" value="1"/>
</dbReference>
<keyword evidence="1" id="KW-0808">Transferase</keyword>
<protein>
    <submittedName>
        <fullName evidence="5">GNAT family N-acetyltransferase</fullName>
    </submittedName>
</protein>
<evidence type="ECO:0000256" key="1">
    <source>
        <dbReference type="ARBA" id="ARBA00022679"/>
    </source>
</evidence>
<dbReference type="InterPro" id="IPR050832">
    <property type="entry name" value="Bact_Acetyltransf"/>
</dbReference>
<feature type="domain" description="N-acetyltransferase" evidence="4">
    <location>
        <begin position="3"/>
        <end position="158"/>
    </location>
</feature>
<gene>
    <name evidence="5" type="ORF">QFW77_07310</name>
</gene>
<dbReference type="CDD" id="cd04301">
    <property type="entry name" value="NAT_SF"/>
    <property type="match status" value="1"/>
</dbReference>
<dbReference type="EMBL" id="JARXRM010000027">
    <property type="protein sequence ID" value="MDH5822801.1"/>
    <property type="molecule type" value="Genomic_DNA"/>
</dbReference>
<evidence type="ECO:0000259" key="4">
    <source>
        <dbReference type="PROSITE" id="PS51186"/>
    </source>
</evidence>
<dbReference type="InterPro" id="IPR000182">
    <property type="entry name" value="GNAT_dom"/>
</dbReference>
<sequence length="176" mass="19063">MATRFRQARRDDLPAIVAMLADDPLGATRETPEDPEAEHYLRAFAAIDADPRHYLAVGEDEAGVNAVVQVTSIPGLSRRGATRALIEAVRVASRCRGQGLGEQLLEHAIDHARAAGASMVQLTSGRSRGDAHRFYERLGFVPSHTGFKLALQPRRPPDHDSAAAATARRAHQGDSR</sequence>
<organism evidence="5 6">
    <name type="scientific">Luteimonas endophytica</name>
    <dbReference type="NCBI Taxonomy" id="3042023"/>
    <lineage>
        <taxon>Bacteria</taxon>
        <taxon>Pseudomonadati</taxon>
        <taxon>Pseudomonadota</taxon>
        <taxon>Gammaproteobacteria</taxon>
        <taxon>Lysobacterales</taxon>
        <taxon>Lysobacteraceae</taxon>
        <taxon>Luteimonas</taxon>
    </lineage>
</organism>
<accession>A0ABT6J7K9</accession>